<keyword evidence="9" id="KW-0442">Lipid degradation</keyword>
<dbReference type="InterPro" id="IPR002921">
    <property type="entry name" value="Fungal_lipase-type"/>
</dbReference>
<evidence type="ECO:0000256" key="4">
    <source>
        <dbReference type="ARBA" id="ARBA00022553"/>
    </source>
</evidence>
<evidence type="ECO:0000259" key="16">
    <source>
        <dbReference type="Pfam" id="PF01764"/>
    </source>
</evidence>
<evidence type="ECO:0000256" key="5">
    <source>
        <dbReference type="ARBA" id="ARBA00022692"/>
    </source>
</evidence>
<evidence type="ECO:0000256" key="12">
    <source>
        <dbReference type="ARBA" id="ARBA00023136"/>
    </source>
</evidence>
<evidence type="ECO:0000256" key="1">
    <source>
        <dbReference type="ARBA" id="ARBA00001913"/>
    </source>
</evidence>
<dbReference type="CDD" id="cd00519">
    <property type="entry name" value="Lipase_3"/>
    <property type="match status" value="1"/>
</dbReference>
<dbReference type="Gene3D" id="3.40.50.1820">
    <property type="entry name" value="alpha/beta hydrolase"/>
    <property type="match status" value="1"/>
</dbReference>
<evidence type="ECO:0000256" key="7">
    <source>
        <dbReference type="ARBA" id="ARBA00022801"/>
    </source>
</evidence>
<name>A0ABR2H2H3_9EUKA</name>
<keyword evidence="7" id="KW-0378">Hydrolase</keyword>
<evidence type="ECO:0000256" key="9">
    <source>
        <dbReference type="ARBA" id="ARBA00022963"/>
    </source>
</evidence>
<gene>
    <name evidence="17" type="ORF">M9Y10_030996</name>
</gene>
<evidence type="ECO:0000256" key="3">
    <source>
        <dbReference type="ARBA" id="ARBA00022475"/>
    </source>
</evidence>
<dbReference type="InterPro" id="IPR029058">
    <property type="entry name" value="AB_hydrolase_fold"/>
</dbReference>
<evidence type="ECO:0000256" key="13">
    <source>
        <dbReference type="ARBA" id="ARBA00024531"/>
    </source>
</evidence>
<proteinExistence type="predicted"/>
<keyword evidence="8" id="KW-0106">Calcium</keyword>
<dbReference type="InterPro" id="IPR052214">
    <property type="entry name" value="DAG_Lipase-Related"/>
</dbReference>
<comment type="catalytic activity">
    <reaction evidence="13">
        <text>a 1,2-diacyl-sn-glycerol + H2O = a 2-acylglycerol + a fatty acid + H(+)</text>
        <dbReference type="Rhea" id="RHEA:33275"/>
        <dbReference type="ChEBI" id="CHEBI:15377"/>
        <dbReference type="ChEBI" id="CHEBI:15378"/>
        <dbReference type="ChEBI" id="CHEBI:17389"/>
        <dbReference type="ChEBI" id="CHEBI:17815"/>
        <dbReference type="ChEBI" id="CHEBI:28868"/>
        <dbReference type="EC" id="3.1.1.116"/>
    </reaction>
    <physiologicalReaction direction="left-to-right" evidence="13">
        <dbReference type="Rhea" id="RHEA:33276"/>
    </physiologicalReaction>
</comment>
<comment type="caution">
    <text evidence="17">The sequence shown here is derived from an EMBL/GenBank/DDBJ whole genome shotgun (WGS) entry which is preliminary data.</text>
</comment>
<evidence type="ECO:0000256" key="10">
    <source>
        <dbReference type="ARBA" id="ARBA00022989"/>
    </source>
</evidence>
<comment type="subcellular location">
    <subcellularLocation>
        <location evidence="2">Cell membrane</location>
        <topology evidence="2">Multi-pass membrane protein</topology>
    </subcellularLocation>
</comment>
<sequence length="339" mass="37718">MFPSAEIIEYTELLHALNENNSRTNYTLIRKGGGTDGIPHYKLLKNLTTRVYVIWVRGTRFTDPNDAKINIQISEKVFYNGKCHRGYFLAAIGVIDQIRGFLDDNEINKIVCLGHSLGGAVASLIAIMIQRGDDASGTIRGMSYFRDILIQDGIKAIVFGTPPVVSDTICEYSRSFITNIVNDKDFIPKLGNSFDALRNLHIKYVSILMYNLIEPYHHVNISNNDKLDPNRLAGKVIIIDPRSKTIFQGTNLKKILHYSDVLGLFHHQMIHYYNIILSITPDNYTQRLDRGIILVSEKSTIKKTTMIVVGTVATGVAAYLAIGFSVAVGVLGAIASSSH</sequence>
<dbReference type="EMBL" id="JAPFFF010000048">
    <property type="protein sequence ID" value="KAK8840063.1"/>
    <property type="molecule type" value="Genomic_DNA"/>
</dbReference>
<dbReference type="Proteomes" id="UP001470230">
    <property type="component" value="Unassembled WGS sequence"/>
</dbReference>
<keyword evidence="12 15" id="KW-0472">Membrane</keyword>
<evidence type="ECO:0000256" key="11">
    <source>
        <dbReference type="ARBA" id="ARBA00023098"/>
    </source>
</evidence>
<dbReference type="PANTHER" id="PTHR45792:SF8">
    <property type="entry name" value="DIACYLGLYCEROL LIPASE-ALPHA"/>
    <property type="match status" value="1"/>
</dbReference>
<reference evidence="17 18" key="1">
    <citation type="submission" date="2024-04" db="EMBL/GenBank/DDBJ databases">
        <title>Tritrichomonas musculus Genome.</title>
        <authorList>
            <person name="Alves-Ferreira E."/>
            <person name="Grigg M."/>
            <person name="Lorenzi H."/>
            <person name="Galac M."/>
        </authorList>
    </citation>
    <scope>NUCLEOTIDE SEQUENCE [LARGE SCALE GENOMIC DNA]</scope>
    <source>
        <strain evidence="17 18">EAF2021</strain>
    </source>
</reference>
<dbReference type="EC" id="3.1.1.116" evidence="14"/>
<keyword evidence="18" id="KW-1185">Reference proteome</keyword>
<evidence type="ECO:0000256" key="2">
    <source>
        <dbReference type="ARBA" id="ARBA00004651"/>
    </source>
</evidence>
<comment type="cofactor">
    <cofactor evidence="1">
        <name>Ca(2+)</name>
        <dbReference type="ChEBI" id="CHEBI:29108"/>
    </cofactor>
</comment>
<keyword evidence="6" id="KW-0479">Metal-binding</keyword>
<keyword evidence="3" id="KW-1003">Cell membrane</keyword>
<keyword evidence="5 15" id="KW-0812">Transmembrane</keyword>
<dbReference type="SUPFAM" id="SSF53474">
    <property type="entry name" value="alpha/beta-Hydrolases"/>
    <property type="match status" value="1"/>
</dbReference>
<evidence type="ECO:0000313" key="18">
    <source>
        <dbReference type="Proteomes" id="UP001470230"/>
    </source>
</evidence>
<evidence type="ECO:0000313" key="17">
    <source>
        <dbReference type="EMBL" id="KAK8840063.1"/>
    </source>
</evidence>
<feature type="transmembrane region" description="Helical" evidence="15">
    <location>
        <begin position="306"/>
        <end position="334"/>
    </location>
</feature>
<evidence type="ECO:0000256" key="14">
    <source>
        <dbReference type="ARBA" id="ARBA00026104"/>
    </source>
</evidence>
<accession>A0ABR2H2H3</accession>
<evidence type="ECO:0000256" key="8">
    <source>
        <dbReference type="ARBA" id="ARBA00022837"/>
    </source>
</evidence>
<keyword evidence="4" id="KW-0597">Phosphoprotein</keyword>
<evidence type="ECO:0000256" key="6">
    <source>
        <dbReference type="ARBA" id="ARBA00022723"/>
    </source>
</evidence>
<protein>
    <recommendedName>
        <fullName evidence="14">sn-1-specific diacylglycerol lipase</fullName>
        <ecNumber evidence="14">3.1.1.116</ecNumber>
    </recommendedName>
</protein>
<dbReference type="Pfam" id="PF01764">
    <property type="entry name" value="Lipase_3"/>
    <property type="match status" value="1"/>
</dbReference>
<keyword evidence="10 15" id="KW-1133">Transmembrane helix</keyword>
<feature type="domain" description="Fungal lipase-type" evidence="16">
    <location>
        <begin position="56"/>
        <end position="190"/>
    </location>
</feature>
<evidence type="ECO:0000256" key="15">
    <source>
        <dbReference type="SAM" id="Phobius"/>
    </source>
</evidence>
<dbReference type="PANTHER" id="PTHR45792">
    <property type="entry name" value="DIACYLGLYCEROL LIPASE HOMOLOG-RELATED"/>
    <property type="match status" value="1"/>
</dbReference>
<organism evidence="17 18">
    <name type="scientific">Tritrichomonas musculus</name>
    <dbReference type="NCBI Taxonomy" id="1915356"/>
    <lineage>
        <taxon>Eukaryota</taxon>
        <taxon>Metamonada</taxon>
        <taxon>Parabasalia</taxon>
        <taxon>Tritrichomonadida</taxon>
        <taxon>Tritrichomonadidae</taxon>
        <taxon>Tritrichomonas</taxon>
    </lineage>
</organism>
<keyword evidence="11" id="KW-0443">Lipid metabolism</keyword>